<organism evidence="1 2">
    <name type="scientific">Rhodoferax mekongensis</name>
    <dbReference type="NCBI Taxonomy" id="3068341"/>
    <lineage>
        <taxon>Bacteria</taxon>
        <taxon>Pseudomonadati</taxon>
        <taxon>Pseudomonadota</taxon>
        <taxon>Betaproteobacteria</taxon>
        <taxon>Burkholderiales</taxon>
        <taxon>Comamonadaceae</taxon>
        <taxon>Rhodoferax</taxon>
    </lineage>
</organism>
<gene>
    <name evidence="1" type="ORF">RAN89_06265</name>
</gene>
<evidence type="ECO:0000313" key="1">
    <source>
        <dbReference type="EMBL" id="WNO06031.1"/>
    </source>
</evidence>
<dbReference type="Proteomes" id="UP001302257">
    <property type="component" value="Chromosome"/>
</dbReference>
<keyword evidence="2" id="KW-1185">Reference proteome</keyword>
<dbReference type="RefSeq" id="WP_313868753.1">
    <property type="nucleotide sequence ID" value="NZ_CP132507.1"/>
</dbReference>
<evidence type="ECO:0008006" key="3">
    <source>
        <dbReference type="Google" id="ProtNLM"/>
    </source>
</evidence>
<proteinExistence type="predicted"/>
<evidence type="ECO:0000313" key="2">
    <source>
        <dbReference type="Proteomes" id="UP001302257"/>
    </source>
</evidence>
<accession>A0ABZ0B3U1</accession>
<reference evidence="1 2" key="1">
    <citation type="submission" date="2023-08" db="EMBL/GenBank/DDBJ databases">
        <title>Rhodoferax potami sp. nov. and Rhodoferax mekongensis sp. nov., isolated from the Mekong River in Thailand.</title>
        <authorList>
            <person name="Kitikhun S."/>
            <person name="Charoenyingcharoen P."/>
            <person name="Siriarchawattana P."/>
            <person name="Likhitrattanapisal S."/>
            <person name="Nilsakha T."/>
            <person name="Chanpet A."/>
            <person name="Rattanawaree P."/>
            <person name="Ingsriswang S."/>
        </authorList>
    </citation>
    <scope>NUCLEOTIDE SEQUENCE [LARGE SCALE GENOMIC DNA]</scope>
    <source>
        <strain evidence="1 2">TBRC 17307</strain>
    </source>
</reference>
<name>A0ABZ0B3U1_9BURK</name>
<dbReference type="EMBL" id="CP132507">
    <property type="protein sequence ID" value="WNO06031.1"/>
    <property type="molecule type" value="Genomic_DNA"/>
</dbReference>
<sequence length="67" mass="7468">MTPFLKIHEELRHGPKSYAQILAGTGVRKTALTDALNQMHIRGDIKRIARGVYALPPKEKSVSLQKS</sequence>
<protein>
    <recommendedName>
        <fullName evidence="3">Transcriptional regulator</fullName>
    </recommendedName>
</protein>